<organism evidence="2 3">
    <name type="scientific">Streptosporangium jomthongense</name>
    <dbReference type="NCBI Taxonomy" id="1193683"/>
    <lineage>
        <taxon>Bacteria</taxon>
        <taxon>Bacillati</taxon>
        <taxon>Actinomycetota</taxon>
        <taxon>Actinomycetes</taxon>
        <taxon>Streptosporangiales</taxon>
        <taxon>Streptosporangiaceae</taxon>
        <taxon>Streptosporangium</taxon>
    </lineage>
</organism>
<dbReference type="Gene3D" id="1.10.1200.10">
    <property type="entry name" value="ACP-like"/>
    <property type="match status" value="1"/>
</dbReference>
<dbReference type="EMBL" id="JBHSBC010000049">
    <property type="protein sequence ID" value="MFC3985858.1"/>
    <property type="molecule type" value="Genomic_DNA"/>
</dbReference>
<comment type="caution">
    <text evidence="2">The sequence shown here is derived from an EMBL/GenBank/DDBJ whole genome shotgun (WGS) entry which is preliminary data.</text>
</comment>
<feature type="domain" description="Carrier" evidence="1">
    <location>
        <begin position="19"/>
        <end position="70"/>
    </location>
</feature>
<dbReference type="InterPro" id="IPR036736">
    <property type="entry name" value="ACP-like_sf"/>
</dbReference>
<dbReference type="SUPFAM" id="SSF47336">
    <property type="entry name" value="ACP-like"/>
    <property type="match status" value="1"/>
</dbReference>
<protein>
    <submittedName>
        <fullName evidence="2">Acyl carrier protein</fullName>
    </submittedName>
</protein>
<dbReference type="Pfam" id="PF00550">
    <property type="entry name" value="PP-binding"/>
    <property type="match status" value="1"/>
</dbReference>
<sequence length="93" mass="10406">MPVPQRGRPPHTEHVLREELRLLVCRIKNSDPTALGDTDDYASALEYDSLDFVELAVRLDTEYGIEVGAEADDLPALASLDTLTALVRDRRTR</sequence>
<name>A0ABV8FB02_9ACTN</name>
<dbReference type="RefSeq" id="WP_352013824.1">
    <property type="nucleotide sequence ID" value="NZ_JBHSBC010000049.1"/>
</dbReference>
<evidence type="ECO:0000259" key="1">
    <source>
        <dbReference type="Pfam" id="PF00550"/>
    </source>
</evidence>
<dbReference type="InterPro" id="IPR009081">
    <property type="entry name" value="PP-bd_ACP"/>
</dbReference>
<evidence type="ECO:0000313" key="3">
    <source>
        <dbReference type="Proteomes" id="UP001595698"/>
    </source>
</evidence>
<proteinExistence type="predicted"/>
<reference evidence="3" key="1">
    <citation type="journal article" date="2019" name="Int. J. Syst. Evol. Microbiol.">
        <title>The Global Catalogue of Microorganisms (GCM) 10K type strain sequencing project: providing services to taxonomists for standard genome sequencing and annotation.</title>
        <authorList>
            <consortium name="The Broad Institute Genomics Platform"/>
            <consortium name="The Broad Institute Genome Sequencing Center for Infectious Disease"/>
            <person name="Wu L."/>
            <person name="Ma J."/>
        </authorList>
    </citation>
    <scope>NUCLEOTIDE SEQUENCE [LARGE SCALE GENOMIC DNA]</scope>
    <source>
        <strain evidence="3">TBRC 7912</strain>
    </source>
</reference>
<evidence type="ECO:0000313" key="2">
    <source>
        <dbReference type="EMBL" id="MFC3985858.1"/>
    </source>
</evidence>
<accession>A0ABV8FB02</accession>
<gene>
    <name evidence="2" type="ORF">ACFOYY_37425</name>
</gene>
<keyword evidence="3" id="KW-1185">Reference proteome</keyword>
<dbReference type="Proteomes" id="UP001595698">
    <property type="component" value="Unassembled WGS sequence"/>
</dbReference>